<feature type="transmembrane region" description="Helical" evidence="1">
    <location>
        <begin position="49"/>
        <end position="70"/>
    </location>
</feature>
<feature type="non-terminal residue" evidence="2">
    <location>
        <position position="1"/>
    </location>
</feature>
<keyword evidence="1" id="KW-0472">Membrane</keyword>
<gene>
    <name evidence="2" type="ORF">ABG768_001220</name>
</gene>
<dbReference type="EMBL" id="JAWDJR010000001">
    <property type="protein sequence ID" value="KAK9981696.1"/>
    <property type="molecule type" value="Genomic_DNA"/>
</dbReference>
<sequence length="73" mass="7915">YHSELEIENPKWSSKGRLLSGEGNVCCSAPPILFRSGFQPVFRLVTHELLPMAASVGPVFVAIVVGGGIWTNF</sequence>
<name>A0AAW2B6Y2_CULAL</name>
<dbReference type="AlphaFoldDB" id="A0AAW2B6Y2"/>
<protein>
    <submittedName>
        <fullName evidence="2">Uncharacterized protein</fullName>
    </submittedName>
</protein>
<feature type="non-terminal residue" evidence="2">
    <location>
        <position position="73"/>
    </location>
</feature>
<accession>A0AAW2B6Y2</accession>
<reference evidence="2 3" key="1">
    <citation type="submission" date="2024-05" db="EMBL/GenBank/DDBJ databases">
        <title>A high-quality chromosomal-level genome assembly of Topmouth culter (Culter alburnus).</title>
        <authorList>
            <person name="Zhao H."/>
        </authorList>
    </citation>
    <scope>NUCLEOTIDE SEQUENCE [LARGE SCALE GENOMIC DNA]</scope>
    <source>
        <strain evidence="2">CATC2023</strain>
        <tissue evidence="2">Muscle</tissue>
    </source>
</reference>
<keyword evidence="3" id="KW-1185">Reference proteome</keyword>
<proteinExistence type="predicted"/>
<organism evidence="2 3">
    <name type="scientific">Culter alburnus</name>
    <name type="common">Topmouth culter</name>
    <dbReference type="NCBI Taxonomy" id="194366"/>
    <lineage>
        <taxon>Eukaryota</taxon>
        <taxon>Metazoa</taxon>
        <taxon>Chordata</taxon>
        <taxon>Craniata</taxon>
        <taxon>Vertebrata</taxon>
        <taxon>Euteleostomi</taxon>
        <taxon>Actinopterygii</taxon>
        <taxon>Neopterygii</taxon>
        <taxon>Teleostei</taxon>
        <taxon>Ostariophysi</taxon>
        <taxon>Cypriniformes</taxon>
        <taxon>Xenocyprididae</taxon>
        <taxon>Xenocypridinae</taxon>
        <taxon>Culter</taxon>
    </lineage>
</organism>
<dbReference type="Proteomes" id="UP001479290">
    <property type="component" value="Unassembled WGS sequence"/>
</dbReference>
<evidence type="ECO:0000256" key="1">
    <source>
        <dbReference type="SAM" id="Phobius"/>
    </source>
</evidence>
<comment type="caution">
    <text evidence="2">The sequence shown here is derived from an EMBL/GenBank/DDBJ whole genome shotgun (WGS) entry which is preliminary data.</text>
</comment>
<evidence type="ECO:0000313" key="2">
    <source>
        <dbReference type="EMBL" id="KAK9981696.1"/>
    </source>
</evidence>
<keyword evidence="1" id="KW-0812">Transmembrane</keyword>
<keyword evidence="1" id="KW-1133">Transmembrane helix</keyword>
<evidence type="ECO:0000313" key="3">
    <source>
        <dbReference type="Proteomes" id="UP001479290"/>
    </source>
</evidence>